<protein>
    <submittedName>
        <fullName evidence="2">Uncharacterized protein</fullName>
    </submittedName>
</protein>
<gene>
    <name evidence="2" type="ORF">TKK_005585</name>
</gene>
<dbReference type="EMBL" id="JBJJXI010000048">
    <property type="protein sequence ID" value="KAL3401284.1"/>
    <property type="molecule type" value="Genomic_DNA"/>
</dbReference>
<dbReference type="Pfam" id="PF02992">
    <property type="entry name" value="Transposase_21"/>
    <property type="match status" value="1"/>
</dbReference>
<dbReference type="InterPro" id="IPR004242">
    <property type="entry name" value="Transposase_21"/>
</dbReference>
<dbReference type="PANTHER" id="PTHR46579">
    <property type="entry name" value="F5/8 TYPE C DOMAIN-CONTAINING PROTEIN-RELATED"/>
    <property type="match status" value="1"/>
</dbReference>
<evidence type="ECO:0000313" key="2">
    <source>
        <dbReference type="EMBL" id="KAL3401284.1"/>
    </source>
</evidence>
<comment type="caution">
    <text evidence="2">The sequence shown here is derived from an EMBL/GenBank/DDBJ whole genome shotgun (WGS) entry which is preliminary data.</text>
</comment>
<sequence length="999" mass="114877">MEYAIIVCRDSKDIKRCKPVKVIHDSKKNLHHIKPEKEDDFVENKPYYVYWSTCGKNCEAKDRCCSFYECLIVSLGDSEDNAWANAKKVKPRLKWTKKMESSESTDNQDENKNNSQTKKLTQIKKQVLKKSKKIRTDAVLHKYKETKLLNARTPLVDKVLNEPNIESKNEPSLQKSSPNQKLTELKNLKIILSPIKISSQNSLSGHEQRSQLNLVESEKDKVTGNKSNSEAAGLVAKENDYFCFGSWLGLNRLGHVLGHFFRSLMVTFSPDSLDHILDHVFRSMKVLSSLLLPLDRIHVLDHVFRRMIITINLHALDHVLVLNHVFQSMKRVKIPPSLFPLDHVFRSMMVTINSNALDHVHVLDHVFQRVKIPPSLFPLDHVFRSMMVTINSNALDHVHVLDHVFQSMKFRFSLLALDHVHNLGLHIQQEEEGGLLNLEDNFQSKCKISMVHLGQNIFVLQQTYEFMKRRPTIGLYRRECARAIWGDDIEFANSCLTPDGICIAFPEIGPTTMFNPNRIELFLNVASVNQLEFGALIEHSFGREESTLSTSDNSSIQDDSSSDYFSIQNDTSEDESSSDDDSSSSENEIDDKDNFDELLYPGAPITVGESLIMILKLTTRFEMTGVCLASILQTIAAHCIQPNKCITTLYKFKKIFSNIQVPLTRHYFCGLCFSKLEDQYCSTCENQENIRYFLGVSIIEQLNSFFKREEFRQHLNYRFDRNKQNEENYEDLYDGSIYKSVPNDYTLNPNNLTFTWNTDGVPLFKSSKISIWPFLLMINELPYRQRIKKENLILAGLWFGTDKPNPNLFMSSLVHELDELFQGIQIEIGNPAQQIQVRGLIISGTCDLPAVALFRNMKQYNSTYGCTNCLIETQRYENVQTYPYVENYVLRTTEQTRLFAIEAHEANDSIFGVKGPTALSVIAYDHIAGMTIYVMHNLYQGCMKKLISLWFDVDHRNEDFSLVPYTNIVNDRIKALTLLSCIPRNPRKKLSENSDRFGQ</sequence>
<dbReference type="AlphaFoldDB" id="A0ABD2X817"/>
<dbReference type="PANTHER" id="PTHR46579:SF1">
    <property type="entry name" value="F5_8 TYPE C DOMAIN-CONTAINING PROTEIN"/>
    <property type="match status" value="1"/>
</dbReference>
<organism evidence="2 3">
    <name type="scientific">Trichogramma kaykai</name>
    <dbReference type="NCBI Taxonomy" id="54128"/>
    <lineage>
        <taxon>Eukaryota</taxon>
        <taxon>Metazoa</taxon>
        <taxon>Ecdysozoa</taxon>
        <taxon>Arthropoda</taxon>
        <taxon>Hexapoda</taxon>
        <taxon>Insecta</taxon>
        <taxon>Pterygota</taxon>
        <taxon>Neoptera</taxon>
        <taxon>Endopterygota</taxon>
        <taxon>Hymenoptera</taxon>
        <taxon>Apocrita</taxon>
        <taxon>Proctotrupomorpha</taxon>
        <taxon>Chalcidoidea</taxon>
        <taxon>Trichogrammatidae</taxon>
        <taxon>Trichogramma</taxon>
    </lineage>
</organism>
<reference evidence="2 3" key="1">
    <citation type="journal article" date="2024" name="bioRxiv">
        <title>A reference genome for Trichogramma kaykai: A tiny desert-dwelling parasitoid wasp with competing sex-ratio distorters.</title>
        <authorList>
            <person name="Culotta J."/>
            <person name="Lindsey A.R."/>
        </authorList>
    </citation>
    <scope>NUCLEOTIDE SEQUENCE [LARGE SCALE GENOMIC DNA]</scope>
    <source>
        <strain evidence="2 3">KSX58</strain>
    </source>
</reference>
<name>A0ABD2X817_9HYME</name>
<proteinExistence type="predicted"/>
<evidence type="ECO:0000256" key="1">
    <source>
        <dbReference type="SAM" id="MobiDB-lite"/>
    </source>
</evidence>
<feature type="compositionally biased region" description="Acidic residues" evidence="1">
    <location>
        <begin position="571"/>
        <end position="596"/>
    </location>
</feature>
<dbReference type="Proteomes" id="UP001627154">
    <property type="component" value="Unassembled WGS sequence"/>
</dbReference>
<keyword evidence="3" id="KW-1185">Reference proteome</keyword>
<accession>A0ABD2X817</accession>
<feature type="region of interest" description="Disordered" evidence="1">
    <location>
        <begin position="94"/>
        <end position="124"/>
    </location>
</feature>
<evidence type="ECO:0000313" key="3">
    <source>
        <dbReference type="Proteomes" id="UP001627154"/>
    </source>
</evidence>
<feature type="region of interest" description="Disordered" evidence="1">
    <location>
        <begin position="546"/>
        <end position="596"/>
    </location>
</feature>
<feature type="compositionally biased region" description="Low complexity" evidence="1">
    <location>
        <begin position="549"/>
        <end position="566"/>
    </location>
</feature>